<proteinExistence type="inferred from homology"/>
<dbReference type="Gene3D" id="3.20.20.80">
    <property type="entry name" value="Glycosidases"/>
    <property type="match status" value="1"/>
</dbReference>
<name>A0A6B8RR31_9BACL</name>
<dbReference type="SUPFAM" id="SSF52317">
    <property type="entry name" value="Class I glutamine amidotransferase-like"/>
    <property type="match status" value="1"/>
</dbReference>
<dbReference type="SUPFAM" id="SSF51445">
    <property type="entry name" value="(Trans)glycosidases"/>
    <property type="match status" value="1"/>
</dbReference>
<evidence type="ECO:0000256" key="3">
    <source>
        <dbReference type="ARBA" id="ARBA00012756"/>
    </source>
</evidence>
<evidence type="ECO:0000259" key="8">
    <source>
        <dbReference type="Pfam" id="PF02449"/>
    </source>
</evidence>
<dbReference type="EMBL" id="CP034235">
    <property type="protein sequence ID" value="QGQ98429.1"/>
    <property type="molecule type" value="Genomic_DNA"/>
</dbReference>
<gene>
    <name evidence="10" type="ORF">EHS13_27860</name>
</gene>
<dbReference type="RefSeq" id="WP_155703534.1">
    <property type="nucleotide sequence ID" value="NZ_CP034235.1"/>
</dbReference>
<dbReference type="AlphaFoldDB" id="A0A6B8RR31"/>
<evidence type="ECO:0000256" key="2">
    <source>
        <dbReference type="ARBA" id="ARBA00005940"/>
    </source>
</evidence>
<dbReference type="PANTHER" id="PTHR36447">
    <property type="entry name" value="BETA-GALACTOSIDASE GANA"/>
    <property type="match status" value="1"/>
</dbReference>
<dbReference type="InterPro" id="IPR003476">
    <property type="entry name" value="Glyco_hydro_42"/>
</dbReference>
<sequence>MKAFKYGAVLKVQREFTLEDIKRSLESMKGIGMNTVVIWPAVFWWEDRTLAHYPFNTGRRILEMADELEMNIIMELEGQITCLEYMPDFVMRPEYFAVDADGHHLNKGTGYGYLNYSHPEVRMLLHKVFESAVSNYKDYSSLYGYDIYNETRFESFDSYTLQTFREWLKEKYGTIEALNDAWERTYYDWSQIQFSNWMWASVMPVVDYNQFKKFNMGRILREWSAVVKAIDPHHPTIADNVYASVSRDEHYVLPQDDWNVAESVDEFGISLYPKNDAVGLTPSQRWQTLSGVHSASREGRFWISELQSHNVAMFNPFSVVKPHYLRWWCWEAISHGAKGIIYWKWDPFTKGVQTMGRGLVDTRGNYTVRAHEVKAIADVLAGHEREFAEYDRELPKVAILYDQLNHDFTKAYSRNHGQKLSDSILLDSLTGMYEAFWEEGVAADYVIPRNVLSGEVNKYKALFITSQVNVTVELAAAIADFMAQGGLVVCDGRFGAVDNLGMVHTVMPLGTRNDVLGYTFEDIDPEDLNIRYTSLTSSEGNKDELELELELTGYYERQILAIYDSRVEVLGRFDNDDPAIIRTPHGKGAILTLATFMWYGYFMEKPKAVLDFVRQLADRYALRVHTSSRKELKLSSLRGKDGLLLFVTNYGKEDLMADIILGDLDSNSCTIKHLYEGKVQELAVEADGKLKFAFEISGQDVSVIKVSFAG</sequence>
<dbReference type="CDD" id="cd03143">
    <property type="entry name" value="A4_beta-galactosidase_middle_domain"/>
    <property type="match status" value="1"/>
</dbReference>
<accession>A0A6B8RR31</accession>
<evidence type="ECO:0000256" key="1">
    <source>
        <dbReference type="ARBA" id="ARBA00001412"/>
    </source>
</evidence>
<evidence type="ECO:0000256" key="7">
    <source>
        <dbReference type="ARBA" id="ARBA00023295"/>
    </source>
</evidence>
<dbReference type="InterPro" id="IPR013738">
    <property type="entry name" value="Beta_galactosidase_Trimer"/>
</dbReference>
<dbReference type="KEGG" id="ppsc:EHS13_27860"/>
<dbReference type="GO" id="GO:0046872">
    <property type="term" value="F:metal ion binding"/>
    <property type="evidence" value="ECO:0007669"/>
    <property type="project" value="UniProtKB-KW"/>
</dbReference>
<dbReference type="GO" id="GO:0005975">
    <property type="term" value="P:carbohydrate metabolic process"/>
    <property type="evidence" value="ECO:0007669"/>
    <property type="project" value="InterPro"/>
</dbReference>
<comment type="similarity">
    <text evidence="2">Belongs to the glycosyl hydrolase 42 family.</text>
</comment>
<dbReference type="Pfam" id="PF08532">
    <property type="entry name" value="Glyco_hydro_42M"/>
    <property type="match status" value="1"/>
</dbReference>
<dbReference type="PANTHER" id="PTHR36447:SF2">
    <property type="entry name" value="BETA-GALACTOSIDASE YESZ"/>
    <property type="match status" value="1"/>
</dbReference>
<dbReference type="GO" id="GO:0004565">
    <property type="term" value="F:beta-galactosidase activity"/>
    <property type="evidence" value="ECO:0007669"/>
    <property type="project" value="UniProtKB-EC"/>
</dbReference>
<dbReference type="InterPro" id="IPR013529">
    <property type="entry name" value="Glyco_hydro_42_N"/>
</dbReference>
<dbReference type="Gene3D" id="3.40.50.880">
    <property type="match status" value="1"/>
</dbReference>
<dbReference type="InterPro" id="IPR029062">
    <property type="entry name" value="Class_I_gatase-like"/>
</dbReference>
<evidence type="ECO:0000256" key="6">
    <source>
        <dbReference type="ARBA" id="ARBA00022833"/>
    </source>
</evidence>
<keyword evidence="7" id="KW-0326">Glycosidase</keyword>
<feature type="domain" description="Glycoside hydrolase family 42 N-terminal" evidence="8">
    <location>
        <begin position="19"/>
        <end position="378"/>
    </location>
</feature>
<evidence type="ECO:0000259" key="9">
    <source>
        <dbReference type="Pfam" id="PF08532"/>
    </source>
</evidence>
<evidence type="ECO:0000313" key="11">
    <source>
        <dbReference type="Proteomes" id="UP000426246"/>
    </source>
</evidence>
<keyword evidence="11" id="KW-1185">Reference proteome</keyword>
<keyword evidence="6" id="KW-0862">Zinc</keyword>
<keyword evidence="4" id="KW-0479">Metal-binding</keyword>
<dbReference type="InterPro" id="IPR017853">
    <property type="entry name" value="GH"/>
</dbReference>
<evidence type="ECO:0000256" key="5">
    <source>
        <dbReference type="ARBA" id="ARBA00022801"/>
    </source>
</evidence>
<dbReference type="OrthoDB" id="9800974at2"/>
<evidence type="ECO:0000313" key="10">
    <source>
        <dbReference type="EMBL" id="QGQ98429.1"/>
    </source>
</evidence>
<dbReference type="GO" id="GO:0009341">
    <property type="term" value="C:beta-galactosidase complex"/>
    <property type="evidence" value="ECO:0007669"/>
    <property type="project" value="InterPro"/>
</dbReference>
<dbReference type="Pfam" id="PF02449">
    <property type="entry name" value="Glyco_hydro_42"/>
    <property type="match status" value="1"/>
</dbReference>
<protein>
    <recommendedName>
        <fullName evidence="3">beta-galactosidase</fullName>
        <ecNumber evidence="3">3.2.1.23</ecNumber>
    </recommendedName>
</protein>
<organism evidence="10 11">
    <name type="scientific">Paenibacillus psychroresistens</name>
    <dbReference type="NCBI Taxonomy" id="1778678"/>
    <lineage>
        <taxon>Bacteria</taxon>
        <taxon>Bacillati</taxon>
        <taxon>Bacillota</taxon>
        <taxon>Bacilli</taxon>
        <taxon>Bacillales</taxon>
        <taxon>Paenibacillaceae</taxon>
        <taxon>Paenibacillus</taxon>
    </lineage>
</organism>
<reference evidence="11" key="1">
    <citation type="submission" date="2018-11" db="EMBL/GenBank/DDBJ databases">
        <title>Complete genome sequence of Paenibacillus sp. ML311-T8.</title>
        <authorList>
            <person name="Nam Y.-D."/>
            <person name="Kang J."/>
            <person name="Chung W.-H."/>
            <person name="Park Y.S."/>
        </authorList>
    </citation>
    <scope>NUCLEOTIDE SEQUENCE [LARGE SCALE GENOMIC DNA]</scope>
    <source>
        <strain evidence="11">ML311-T8</strain>
    </source>
</reference>
<feature type="domain" description="Beta-galactosidase trimerisation" evidence="9">
    <location>
        <begin position="396"/>
        <end position="621"/>
    </location>
</feature>
<evidence type="ECO:0000256" key="4">
    <source>
        <dbReference type="ARBA" id="ARBA00022723"/>
    </source>
</evidence>
<keyword evidence="5" id="KW-0378">Hydrolase</keyword>
<dbReference type="Proteomes" id="UP000426246">
    <property type="component" value="Chromosome"/>
</dbReference>
<dbReference type="EC" id="3.2.1.23" evidence="3"/>
<comment type="catalytic activity">
    <reaction evidence="1">
        <text>Hydrolysis of terminal non-reducing beta-D-galactose residues in beta-D-galactosides.</text>
        <dbReference type="EC" id="3.2.1.23"/>
    </reaction>
</comment>